<keyword evidence="7" id="KW-1185">Reference proteome</keyword>
<dbReference type="Gene3D" id="3.40.50.720">
    <property type="entry name" value="NAD(P)-binding Rossmann-like Domain"/>
    <property type="match status" value="1"/>
</dbReference>
<dbReference type="SUPFAM" id="SSF51735">
    <property type="entry name" value="NAD(P)-binding Rossmann-fold domains"/>
    <property type="match status" value="1"/>
</dbReference>
<name>A0ABR4JQK9_9EURO</name>
<reference evidence="6 7" key="1">
    <citation type="submission" date="2024-07" db="EMBL/GenBank/DDBJ databases">
        <title>Section-level genome sequencing and comparative genomics of Aspergillus sections Usti and Cavernicolus.</title>
        <authorList>
            <consortium name="Lawrence Berkeley National Laboratory"/>
            <person name="Nybo J.L."/>
            <person name="Vesth T.C."/>
            <person name="Theobald S."/>
            <person name="Frisvad J.C."/>
            <person name="Larsen T.O."/>
            <person name="Kjaerboelling I."/>
            <person name="Rothschild-Mancinelli K."/>
            <person name="Lyhne E.K."/>
            <person name="Kogle M.E."/>
            <person name="Barry K."/>
            <person name="Clum A."/>
            <person name="Na H."/>
            <person name="Ledsgaard L."/>
            <person name="Lin J."/>
            <person name="Lipzen A."/>
            <person name="Kuo A."/>
            <person name="Riley R."/>
            <person name="Mondo S."/>
            <person name="LaButti K."/>
            <person name="Haridas S."/>
            <person name="Pangalinan J."/>
            <person name="Salamov A.A."/>
            <person name="Simmons B.A."/>
            <person name="Magnuson J.K."/>
            <person name="Chen J."/>
            <person name="Drula E."/>
            <person name="Henrissat B."/>
            <person name="Wiebenga A."/>
            <person name="Lubbers R.J."/>
            <person name="Gomes A.C."/>
            <person name="Macurrencykelacurrency M.R."/>
            <person name="Stajich J."/>
            <person name="Grigoriev I.V."/>
            <person name="Mortensen U.H."/>
            <person name="De vries R.P."/>
            <person name="Baker S.E."/>
            <person name="Andersen M.R."/>
        </authorList>
    </citation>
    <scope>NUCLEOTIDE SEQUENCE [LARGE SCALE GENOMIC DNA]</scope>
    <source>
        <strain evidence="6 7">CBS 756.74</strain>
    </source>
</reference>
<dbReference type="Pfam" id="PF00106">
    <property type="entry name" value="adh_short"/>
    <property type="match status" value="1"/>
</dbReference>
<proteinExistence type="inferred from homology"/>
<accession>A0ABR4JQK9</accession>
<evidence type="ECO:0000256" key="1">
    <source>
        <dbReference type="ARBA" id="ARBA00006484"/>
    </source>
</evidence>
<dbReference type="InterPro" id="IPR036291">
    <property type="entry name" value="NAD(P)-bd_dom_sf"/>
</dbReference>
<keyword evidence="2" id="KW-0521">NADP</keyword>
<organism evidence="6 7">
    <name type="scientific">Aspergillus pseudodeflectus</name>
    <dbReference type="NCBI Taxonomy" id="176178"/>
    <lineage>
        <taxon>Eukaryota</taxon>
        <taxon>Fungi</taxon>
        <taxon>Dikarya</taxon>
        <taxon>Ascomycota</taxon>
        <taxon>Pezizomycotina</taxon>
        <taxon>Eurotiomycetes</taxon>
        <taxon>Eurotiomycetidae</taxon>
        <taxon>Eurotiales</taxon>
        <taxon>Aspergillaceae</taxon>
        <taxon>Aspergillus</taxon>
        <taxon>Aspergillus subgen. Nidulantes</taxon>
    </lineage>
</organism>
<comment type="similarity">
    <text evidence="1 4">Belongs to the short-chain dehydrogenases/reductases (SDR) family.</text>
</comment>
<dbReference type="EMBL" id="JBFXLR010000052">
    <property type="protein sequence ID" value="KAL2842310.1"/>
    <property type="molecule type" value="Genomic_DNA"/>
</dbReference>
<dbReference type="Proteomes" id="UP001610444">
    <property type="component" value="Unassembled WGS sequence"/>
</dbReference>
<evidence type="ECO:0008006" key="8">
    <source>
        <dbReference type="Google" id="ProtNLM"/>
    </source>
</evidence>
<gene>
    <name evidence="6" type="ORF">BJX68DRAFT_270756</name>
</gene>
<dbReference type="InterPro" id="IPR002347">
    <property type="entry name" value="SDR_fam"/>
</dbReference>
<evidence type="ECO:0000256" key="5">
    <source>
        <dbReference type="SAM" id="MobiDB-lite"/>
    </source>
</evidence>
<dbReference type="PRINTS" id="PR00081">
    <property type="entry name" value="GDHRDH"/>
</dbReference>
<feature type="compositionally biased region" description="Polar residues" evidence="5">
    <location>
        <begin position="32"/>
        <end position="51"/>
    </location>
</feature>
<dbReference type="GeneID" id="98161921"/>
<feature type="compositionally biased region" description="Basic and acidic residues" evidence="5">
    <location>
        <begin position="52"/>
        <end position="62"/>
    </location>
</feature>
<evidence type="ECO:0000256" key="3">
    <source>
        <dbReference type="ARBA" id="ARBA00023002"/>
    </source>
</evidence>
<evidence type="ECO:0000256" key="4">
    <source>
        <dbReference type="RuleBase" id="RU000363"/>
    </source>
</evidence>
<dbReference type="PANTHER" id="PTHR24320:SF283">
    <property type="entry name" value="RETINOL DEHYDROGENASE 11"/>
    <property type="match status" value="1"/>
</dbReference>
<feature type="region of interest" description="Disordered" evidence="5">
    <location>
        <begin position="1"/>
        <end position="66"/>
    </location>
</feature>
<dbReference type="RefSeq" id="XP_070895025.1">
    <property type="nucleotide sequence ID" value="XM_071046757.1"/>
</dbReference>
<evidence type="ECO:0000313" key="6">
    <source>
        <dbReference type="EMBL" id="KAL2842310.1"/>
    </source>
</evidence>
<keyword evidence="3" id="KW-0560">Oxidoreductase</keyword>
<evidence type="ECO:0000313" key="7">
    <source>
        <dbReference type="Proteomes" id="UP001610444"/>
    </source>
</evidence>
<sequence>MPLADTCEVHPRTRKRKRASAEEQAGFRPPEFTSTLHPRGQYRQSPRSRSFSLDHEQAEPVKRSMSAEADGLGYERTVLLSQTELLGFLGVAKMDQANICNSFSIMSAFKFENTADDVAAALSEHIKGKNVVITGASPGSLAFEAAKSIAARKPGLLVLTARSEALLQQTRDAILTETADINIKLVAYDLSKQETIRKAVSQVKALNVKFDVLINSAGVMAPPYALTAEGIESQFGINHIGPFLFTNLLIPQLNESATIVNVTSRGYQLGNIQWDDLSFKATPYNKWHAYAQSKAANILFSNALARVLADRHITSYSVHPGTIFTNLARHLTQEDYDMLAGIPMEYKTAQQGAANMVIAAFDPSIKDRSGAHIDDDNQIKPIPEQFGYATGVENEERLWALSEELVKEKFVY</sequence>
<evidence type="ECO:0000256" key="2">
    <source>
        <dbReference type="ARBA" id="ARBA00022857"/>
    </source>
</evidence>
<dbReference type="PANTHER" id="PTHR24320">
    <property type="entry name" value="RETINOL DEHYDROGENASE"/>
    <property type="match status" value="1"/>
</dbReference>
<protein>
    <recommendedName>
        <fullName evidence="8">NAD(P)-binding protein</fullName>
    </recommendedName>
</protein>
<dbReference type="PRINTS" id="PR00080">
    <property type="entry name" value="SDRFAMILY"/>
</dbReference>
<comment type="caution">
    <text evidence="6">The sequence shown here is derived from an EMBL/GenBank/DDBJ whole genome shotgun (WGS) entry which is preliminary data.</text>
</comment>